<organism evidence="4 5">
    <name type="scientific">Ignisphaera aggregans</name>
    <dbReference type="NCBI Taxonomy" id="334771"/>
    <lineage>
        <taxon>Archaea</taxon>
        <taxon>Thermoproteota</taxon>
        <taxon>Thermoprotei</taxon>
        <taxon>Desulfurococcales</taxon>
        <taxon>Desulfurococcaceae</taxon>
        <taxon>Ignisphaera</taxon>
    </lineage>
</organism>
<dbReference type="Pfam" id="PF25087">
    <property type="entry name" value="GMPPB_C"/>
    <property type="match status" value="1"/>
</dbReference>
<dbReference type="InterPro" id="IPR050486">
    <property type="entry name" value="Mannose-1P_guanyltransferase"/>
</dbReference>
<dbReference type="Proteomes" id="UP000605805">
    <property type="component" value="Unassembled WGS sequence"/>
</dbReference>
<feature type="domain" description="Nucleotidyl transferase" evidence="2">
    <location>
        <begin position="2"/>
        <end position="231"/>
    </location>
</feature>
<dbReference type="InterPro" id="IPR029044">
    <property type="entry name" value="Nucleotide-diphossugar_trans"/>
</dbReference>
<evidence type="ECO:0000259" key="3">
    <source>
        <dbReference type="Pfam" id="PF25087"/>
    </source>
</evidence>
<proteinExistence type="inferred from homology"/>
<dbReference type="SUPFAM" id="SSF53448">
    <property type="entry name" value="Nucleotide-diphospho-sugar transferases"/>
    <property type="match status" value="1"/>
</dbReference>
<evidence type="ECO:0000313" key="4">
    <source>
        <dbReference type="EMBL" id="HIP56863.1"/>
    </source>
</evidence>
<dbReference type="PANTHER" id="PTHR22572">
    <property type="entry name" value="SUGAR-1-PHOSPHATE GUANYL TRANSFERASE"/>
    <property type="match status" value="1"/>
</dbReference>
<dbReference type="AlphaFoldDB" id="A0A832YXG8"/>
<dbReference type="Pfam" id="PF00483">
    <property type="entry name" value="NTP_transferase"/>
    <property type="match status" value="1"/>
</dbReference>
<evidence type="ECO:0000313" key="5">
    <source>
        <dbReference type="Proteomes" id="UP000605805"/>
    </source>
</evidence>
<sequence length="365" mass="40917">MKAIVLAGGFATRLRPLTLTRPKSMLPILGKPLLDWILESLSRLDLEEVVISVRYLAEVIERRYSGKYVGKAPIKFAKETKPLGDAGPLKLVEQLYGLDTTFIVIYGDVFTDVCIESILAFHRKHGGIATLMLVEVSDPSRYGVAVLDDSYRIRSFVEKPRENPPSKLANAGIYVFEPEVLKFIPSVSFYRIARDLIPNILRYGDVYGYVYRGLWSDIGVPKDYLEANIEALRRFYPEGYVDPEAEIHSDVTIHHPVYIAKGCVVREGSVLGPNTIILEGVQIGPGTRIIDSLLFRDVVIEGYSYIECAIVSERVYIGKWVRIDRGSVIGDEVVISDGVHMPRETVVLPFKEISSSIDEPKKVIL</sequence>
<dbReference type="CDD" id="cd04181">
    <property type="entry name" value="NTP_transferase"/>
    <property type="match status" value="1"/>
</dbReference>
<protein>
    <submittedName>
        <fullName evidence="4">NDP-sugar synthase</fullName>
    </submittedName>
</protein>
<dbReference type="InterPro" id="IPR056729">
    <property type="entry name" value="GMPPB_C"/>
</dbReference>
<gene>
    <name evidence="4" type="ORF">EYH02_02170</name>
</gene>
<reference evidence="4" key="1">
    <citation type="journal article" date="2020" name="ISME J.">
        <title>Gammaproteobacteria mediating utilization of methyl-, sulfur- and petroleum organic compounds in deep ocean hydrothermal plumes.</title>
        <authorList>
            <person name="Zhou Z."/>
            <person name="Liu Y."/>
            <person name="Pan J."/>
            <person name="Cron B.R."/>
            <person name="Toner B.M."/>
            <person name="Anantharaman K."/>
            <person name="Breier J.A."/>
            <person name="Dick G.J."/>
            <person name="Li M."/>
        </authorList>
    </citation>
    <scope>NUCLEOTIDE SEQUENCE</scope>
    <source>
        <strain evidence="4">SZUA-1435</strain>
    </source>
</reference>
<dbReference type="Gene3D" id="2.160.10.10">
    <property type="entry name" value="Hexapeptide repeat proteins"/>
    <property type="match status" value="1"/>
</dbReference>
<dbReference type="Gene3D" id="3.90.550.10">
    <property type="entry name" value="Spore Coat Polysaccharide Biosynthesis Protein SpsA, Chain A"/>
    <property type="match status" value="1"/>
</dbReference>
<evidence type="ECO:0000259" key="2">
    <source>
        <dbReference type="Pfam" id="PF00483"/>
    </source>
</evidence>
<evidence type="ECO:0000256" key="1">
    <source>
        <dbReference type="ARBA" id="ARBA00007274"/>
    </source>
</evidence>
<accession>A0A832YXG8</accession>
<comment type="similarity">
    <text evidence="1">Belongs to the transferase hexapeptide repeat family.</text>
</comment>
<feature type="domain" description="Mannose-1-phosphate guanyltransferase C-terminal" evidence="3">
    <location>
        <begin position="254"/>
        <end position="362"/>
    </location>
</feature>
<name>A0A832YXG8_9CREN</name>
<dbReference type="InterPro" id="IPR005835">
    <property type="entry name" value="NTP_transferase_dom"/>
</dbReference>
<comment type="caution">
    <text evidence="4">The sequence shown here is derived from an EMBL/GenBank/DDBJ whole genome shotgun (WGS) entry which is preliminary data.</text>
</comment>
<dbReference type="EMBL" id="DQTV01000043">
    <property type="protein sequence ID" value="HIP56863.1"/>
    <property type="molecule type" value="Genomic_DNA"/>
</dbReference>